<dbReference type="EMBL" id="JAMQJY010000001">
    <property type="protein sequence ID" value="MCM2675581.1"/>
    <property type="molecule type" value="Genomic_DNA"/>
</dbReference>
<evidence type="ECO:0000313" key="1">
    <source>
        <dbReference type="EMBL" id="MCM2675581.1"/>
    </source>
</evidence>
<gene>
    <name evidence="1" type="ORF">NDM98_08795</name>
</gene>
<dbReference type="Proteomes" id="UP001203665">
    <property type="component" value="Unassembled WGS sequence"/>
</dbReference>
<evidence type="ECO:0008006" key="3">
    <source>
        <dbReference type="Google" id="ProtNLM"/>
    </source>
</evidence>
<accession>A0ABT0XI50</accession>
<evidence type="ECO:0000313" key="2">
    <source>
        <dbReference type="Proteomes" id="UP001203665"/>
    </source>
</evidence>
<sequence length="121" mass="14017">MAELESRFGQKRMREIKERAVESGAMLFAQELRRQLMPYKDTGTTINEITVSKPYYVNGEVRIKIHWRGPKGRYRIIHLNEWGTIRNPSPSAKGAIARALQSSEKVYRDAVKKAIIRGMRQ</sequence>
<organism evidence="1 2">
    <name type="scientific">Alkalicoccobacillus plakortidis</name>
    <dbReference type="NCBI Taxonomy" id="444060"/>
    <lineage>
        <taxon>Bacteria</taxon>
        <taxon>Bacillati</taxon>
        <taxon>Bacillota</taxon>
        <taxon>Bacilli</taxon>
        <taxon>Bacillales</taxon>
        <taxon>Bacillaceae</taxon>
        <taxon>Alkalicoccobacillus</taxon>
    </lineage>
</organism>
<keyword evidence="2" id="KW-1185">Reference proteome</keyword>
<reference evidence="1" key="1">
    <citation type="submission" date="2022-06" db="EMBL/GenBank/DDBJ databases">
        <title>Alkalicoccobacillus porphyridii sp. nov., isolated from a marine red alga, Porphyridium purpureum and reclassification of Shouchella plakortidis and Shouchella gibsonii as Alkalicoccobacillus plakortidis comb. nov. and Alkalicoccobacillus gibsonii comb. nov.</title>
        <authorList>
            <person name="Kim K.H."/>
            <person name="Lee J.K."/>
            <person name="Han D.M."/>
            <person name="Baek J.H."/>
            <person name="Jeon C.O."/>
        </authorList>
    </citation>
    <scope>NUCLEOTIDE SEQUENCE</scope>
    <source>
        <strain evidence="1">DSM 19153</strain>
    </source>
</reference>
<comment type="caution">
    <text evidence="1">The sequence shown here is derived from an EMBL/GenBank/DDBJ whole genome shotgun (WGS) entry which is preliminary data.</text>
</comment>
<dbReference type="RefSeq" id="WP_251606463.1">
    <property type="nucleotide sequence ID" value="NZ_JAMQJY010000001.1"/>
</dbReference>
<proteinExistence type="predicted"/>
<name>A0ABT0XI50_9BACI</name>
<protein>
    <recommendedName>
        <fullName evidence="3">Bacteriophage HK97-gp10 tail-component</fullName>
    </recommendedName>
</protein>